<sequence>MTGHEETPHVVPVPKGYRVGRWEIRRPIASGAFATVYEARTTTPADGLPARVALKFLATGTRTPRQVRHLRDLAEREVDLLSRLHAPRLVRMFETLTVDDPHHPELDGATVLVLERAEDSLDAVLDRTPHPASGPLLLAQVCAGLHQLHQAGWVHGDLKPANVLLMQDGTARLADFSTSAELDGTHAYSPAFATRDYTPPELLWPETSARGTLIRPTADIWAFGVLAHLVLTGTHPLPGATPEARCDAAARYAQGTEELRLSPDLPEVWRHIISDCLARTHEERAAAHDTEALLSRVEQAAYGAGPVRRPRRRAGFRRRHPVLAAALASVLLATACATVAGYAYVNHDDGTPVYAALPAASKAPVGPDGKVTYGYHRCPEDSVCFFSEHNGTGKMCSWRGDDTEWLSGEETCAWAGDRPVRSVYNNIAAARDVVGVAYFRGPDFSPAGDDRRRPVQRTGCTSINSMGNLSGTYAPRSHRLVSDCFAFTAIIDTLTHW</sequence>
<dbReference type="InterPro" id="IPR000719">
    <property type="entry name" value="Prot_kinase_dom"/>
</dbReference>
<keyword evidence="1" id="KW-1133">Transmembrane helix</keyword>
<keyword evidence="4" id="KW-1185">Reference proteome</keyword>
<reference evidence="3" key="1">
    <citation type="journal article" date="2014" name="Int. J. Syst. Evol. Microbiol.">
        <title>Complete genome sequence of Corynebacterium casei LMG S-19264T (=DSM 44701T), isolated from a smear-ripened cheese.</title>
        <authorList>
            <consortium name="US DOE Joint Genome Institute (JGI-PGF)"/>
            <person name="Walter F."/>
            <person name="Albersmeier A."/>
            <person name="Kalinowski J."/>
            <person name="Ruckert C."/>
        </authorList>
    </citation>
    <scope>NUCLEOTIDE SEQUENCE</scope>
    <source>
        <strain evidence="3">CGMCC 4.7403</strain>
    </source>
</reference>
<dbReference type="AlphaFoldDB" id="A0A919LCU9"/>
<dbReference type="InterPro" id="IPR052751">
    <property type="entry name" value="Plant_MAPKKK"/>
</dbReference>
<keyword evidence="3" id="KW-0418">Kinase</keyword>
<dbReference type="InterPro" id="IPR011009">
    <property type="entry name" value="Kinase-like_dom_sf"/>
</dbReference>
<proteinExistence type="predicted"/>
<reference evidence="3" key="2">
    <citation type="submission" date="2020-09" db="EMBL/GenBank/DDBJ databases">
        <authorList>
            <person name="Sun Q."/>
            <person name="Zhou Y."/>
        </authorList>
    </citation>
    <scope>NUCLEOTIDE SEQUENCE</scope>
    <source>
        <strain evidence="3">CGMCC 4.7403</strain>
    </source>
</reference>
<dbReference type="RefSeq" id="WP_189783469.1">
    <property type="nucleotide sequence ID" value="NZ_BNAT01000011.1"/>
</dbReference>
<comment type="caution">
    <text evidence="3">The sequence shown here is derived from an EMBL/GenBank/DDBJ whole genome shotgun (WGS) entry which is preliminary data.</text>
</comment>
<accession>A0A919LCU9</accession>
<organism evidence="3 4">
    <name type="scientific">Streptomyces capitiformicae</name>
    <dbReference type="NCBI Taxonomy" id="2014920"/>
    <lineage>
        <taxon>Bacteria</taxon>
        <taxon>Bacillati</taxon>
        <taxon>Actinomycetota</taxon>
        <taxon>Actinomycetes</taxon>
        <taxon>Kitasatosporales</taxon>
        <taxon>Streptomycetaceae</taxon>
        <taxon>Streptomyces</taxon>
    </lineage>
</organism>
<name>A0A919LCU9_9ACTN</name>
<dbReference type="EMBL" id="BNAT01000011">
    <property type="protein sequence ID" value="GHH88811.1"/>
    <property type="molecule type" value="Genomic_DNA"/>
</dbReference>
<dbReference type="GO" id="GO:0007165">
    <property type="term" value="P:signal transduction"/>
    <property type="evidence" value="ECO:0007669"/>
    <property type="project" value="TreeGrafter"/>
</dbReference>
<dbReference type="GO" id="GO:0004674">
    <property type="term" value="F:protein serine/threonine kinase activity"/>
    <property type="evidence" value="ECO:0007669"/>
    <property type="project" value="UniProtKB-KW"/>
</dbReference>
<dbReference type="CDD" id="cd14014">
    <property type="entry name" value="STKc_PknB_like"/>
    <property type="match status" value="1"/>
</dbReference>
<dbReference type="Proteomes" id="UP000603227">
    <property type="component" value="Unassembled WGS sequence"/>
</dbReference>
<evidence type="ECO:0000313" key="3">
    <source>
        <dbReference type="EMBL" id="GHH88811.1"/>
    </source>
</evidence>
<evidence type="ECO:0000259" key="2">
    <source>
        <dbReference type="PROSITE" id="PS50011"/>
    </source>
</evidence>
<dbReference type="SUPFAM" id="SSF56112">
    <property type="entry name" value="Protein kinase-like (PK-like)"/>
    <property type="match status" value="1"/>
</dbReference>
<protein>
    <submittedName>
        <fullName evidence="3">Serine/threonine protein kinase</fullName>
    </submittedName>
</protein>
<keyword evidence="1" id="KW-0812">Transmembrane</keyword>
<feature type="transmembrane region" description="Helical" evidence="1">
    <location>
        <begin position="322"/>
        <end position="345"/>
    </location>
</feature>
<feature type="domain" description="Protein kinase" evidence="2">
    <location>
        <begin position="22"/>
        <end position="294"/>
    </location>
</feature>
<dbReference type="Gene3D" id="3.30.200.20">
    <property type="entry name" value="Phosphorylase Kinase, domain 1"/>
    <property type="match status" value="1"/>
</dbReference>
<dbReference type="SMART" id="SM00220">
    <property type="entry name" value="S_TKc"/>
    <property type="match status" value="1"/>
</dbReference>
<evidence type="ECO:0000256" key="1">
    <source>
        <dbReference type="SAM" id="Phobius"/>
    </source>
</evidence>
<dbReference type="PROSITE" id="PS50011">
    <property type="entry name" value="PROTEIN_KINASE_DOM"/>
    <property type="match status" value="1"/>
</dbReference>
<evidence type="ECO:0000313" key="4">
    <source>
        <dbReference type="Proteomes" id="UP000603227"/>
    </source>
</evidence>
<keyword evidence="3" id="KW-0808">Transferase</keyword>
<keyword evidence="3" id="KW-0723">Serine/threonine-protein kinase</keyword>
<gene>
    <name evidence="3" type="ORF">GCM10017771_35680</name>
</gene>
<dbReference type="Pfam" id="PF03995">
    <property type="entry name" value="Inhibitor_I36"/>
    <property type="match status" value="1"/>
</dbReference>
<keyword evidence="1" id="KW-0472">Membrane</keyword>
<dbReference type="PANTHER" id="PTHR48011">
    <property type="entry name" value="CCR4-NOT TRANSCRIPTIONAL COMPLEX SUBUNIT CAF120-RELATED"/>
    <property type="match status" value="1"/>
</dbReference>
<dbReference type="GO" id="GO:0005524">
    <property type="term" value="F:ATP binding"/>
    <property type="evidence" value="ECO:0007669"/>
    <property type="project" value="InterPro"/>
</dbReference>
<dbReference type="PANTHER" id="PTHR48011:SF4">
    <property type="entry name" value="MITOGEN-ACTIVATED PROTEIN KINASE KINASE KINASE 19"/>
    <property type="match status" value="1"/>
</dbReference>
<dbReference type="Gene3D" id="1.10.510.10">
    <property type="entry name" value="Transferase(Phosphotransferase) domain 1"/>
    <property type="match status" value="1"/>
</dbReference>
<dbReference type="Pfam" id="PF00069">
    <property type="entry name" value="Pkinase"/>
    <property type="match status" value="1"/>
</dbReference>